<protein>
    <submittedName>
        <fullName evidence="1">Aldose epimerase</fullName>
    </submittedName>
</protein>
<dbReference type="Proteomes" id="UP001164557">
    <property type="component" value="Chromosome"/>
</dbReference>
<dbReference type="GO" id="GO:0016853">
    <property type="term" value="F:isomerase activity"/>
    <property type="evidence" value="ECO:0007669"/>
    <property type="project" value="InterPro"/>
</dbReference>
<reference evidence="1" key="1">
    <citation type="submission" date="2021-09" db="EMBL/GenBank/DDBJ databases">
        <title>Lactobacillus species from Apis mellifera, Switzerland.</title>
        <authorList>
            <person name="Pfister J."/>
            <person name="Brown A."/>
            <person name="Neumann P."/>
            <person name="Collaud A."/>
            <person name="Retschnig G."/>
            <person name="Perreten V."/>
        </authorList>
    </citation>
    <scope>NUCLEOTIDE SEQUENCE</scope>
    <source>
        <strain evidence="1">IBH002</strain>
    </source>
</reference>
<dbReference type="InterPro" id="IPR008183">
    <property type="entry name" value="Aldose_1/G6P_1-epimerase"/>
</dbReference>
<evidence type="ECO:0000313" key="1">
    <source>
        <dbReference type="EMBL" id="UZX29384.1"/>
    </source>
</evidence>
<dbReference type="GO" id="GO:0030246">
    <property type="term" value="F:carbohydrate binding"/>
    <property type="evidence" value="ECO:0007669"/>
    <property type="project" value="InterPro"/>
</dbReference>
<accession>A0AA47B3D4</accession>
<sequence length="188" mass="21198">MQIIESSVLRIAISEKGAKLVSLIPQNDQNDFFKDAEKQKALNVSFEGADQKENWAELLPWTIVDKGDSRVSLALIDDVASYKKFPFHFEVILTYAIDGNKVDIKFYLKNNSHKDMPFSVKFTVPLFEDWSVKANANEVEVVKNKSKLAFSSTDFIITKENNEVTAVRSNSILTSDSDENLVLTLTLS</sequence>
<dbReference type="SUPFAM" id="SSF74650">
    <property type="entry name" value="Galactose mutarotase-like"/>
    <property type="match status" value="1"/>
</dbReference>
<name>A0AA47B3D4_9LACO</name>
<dbReference type="Pfam" id="PF01263">
    <property type="entry name" value="Aldose_epim"/>
    <property type="match status" value="1"/>
</dbReference>
<proteinExistence type="predicted"/>
<dbReference type="EMBL" id="CP084389">
    <property type="protein sequence ID" value="UZX29384.1"/>
    <property type="molecule type" value="Genomic_DNA"/>
</dbReference>
<evidence type="ECO:0000313" key="2">
    <source>
        <dbReference type="Proteomes" id="UP001164557"/>
    </source>
</evidence>
<dbReference type="Gene3D" id="2.70.98.10">
    <property type="match status" value="1"/>
</dbReference>
<organism evidence="1 2">
    <name type="scientific">Lactobacillus helsingborgensis</name>
    <dbReference type="NCBI Taxonomy" id="1218494"/>
    <lineage>
        <taxon>Bacteria</taxon>
        <taxon>Bacillati</taxon>
        <taxon>Bacillota</taxon>
        <taxon>Bacilli</taxon>
        <taxon>Lactobacillales</taxon>
        <taxon>Lactobacillaceae</taxon>
        <taxon>Lactobacillus</taxon>
    </lineage>
</organism>
<dbReference type="GO" id="GO:0005975">
    <property type="term" value="P:carbohydrate metabolic process"/>
    <property type="evidence" value="ECO:0007669"/>
    <property type="project" value="InterPro"/>
</dbReference>
<gene>
    <name evidence="1" type="ORF">LDX53_07375</name>
</gene>
<dbReference type="InterPro" id="IPR014718">
    <property type="entry name" value="GH-type_carb-bd"/>
</dbReference>
<dbReference type="RefSeq" id="WP_046327592.1">
    <property type="nucleotide sequence ID" value="NZ_CP084389.1"/>
</dbReference>
<dbReference type="AlphaFoldDB" id="A0AA47B3D4"/>
<keyword evidence="2" id="KW-1185">Reference proteome</keyword>
<dbReference type="InterPro" id="IPR011013">
    <property type="entry name" value="Gal_mutarotase_sf_dom"/>
</dbReference>